<keyword evidence="2" id="KW-1185">Reference proteome</keyword>
<dbReference type="EMBL" id="JAIWYP010000012">
    <property type="protein sequence ID" value="KAH3728496.1"/>
    <property type="molecule type" value="Genomic_DNA"/>
</dbReference>
<reference evidence="1" key="1">
    <citation type="journal article" date="2019" name="bioRxiv">
        <title>The Genome of the Zebra Mussel, Dreissena polymorpha: A Resource for Invasive Species Research.</title>
        <authorList>
            <person name="McCartney M.A."/>
            <person name="Auch B."/>
            <person name="Kono T."/>
            <person name="Mallez S."/>
            <person name="Zhang Y."/>
            <person name="Obille A."/>
            <person name="Becker A."/>
            <person name="Abrahante J.E."/>
            <person name="Garbe J."/>
            <person name="Badalamenti J.P."/>
            <person name="Herman A."/>
            <person name="Mangelson H."/>
            <person name="Liachko I."/>
            <person name="Sullivan S."/>
            <person name="Sone E.D."/>
            <person name="Koren S."/>
            <person name="Silverstein K.A.T."/>
            <person name="Beckman K.B."/>
            <person name="Gohl D.M."/>
        </authorList>
    </citation>
    <scope>NUCLEOTIDE SEQUENCE</scope>
    <source>
        <strain evidence="1">Duluth1</strain>
        <tissue evidence="1">Whole animal</tissue>
    </source>
</reference>
<comment type="caution">
    <text evidence="1">The sequence shown here is derived from an EMBL/GenBank/DDBJ whole genome shotgun (WGS) entry which is preliminary data.</text>
</comment>
<name>A0A9D4CQQ5_DREPO</name>
<dbReference type="Proteomes" id="UP000828390">
    <property type="component" value="Unassembled WGS sequence"/>
</dbReference>
<evidence type="ECO:0000313" key="1">
    <source>
        <dbReference type="EMBL" id="KAH3728496.1"/>
    </source>
</evidence>
<evidence type="ECO:0000313" key="2">
    <source>
        <dbReference type="Proteomes" id="UP000828390"/>
    </source>
</evidence>
<proteinExistence type="predicted"/>
<organism evidence="1 2">
    <name type="scientific">Dreissena polymorpha</name>
    <name type="common">Zebra mussel</name>
    <name type="synonym">Mytilus polymorpha</name>
    <dbReference type="NCBI Taxonomy" id="45954"/>
    <lineage>
        <taxon>Eukaryota</taxon>
        <taxon>Metazoa</taxon>
        <taxon>Spiralia</taxon>
        <taxon>Lophotrochozoa</taxon>
        <taxon>Mollusca</taxon>
        <taxon>Bivalvia</taxon>
        <taxon>Autobranchia</taxon>
        <taxon>Heteroconchia</taxon>
        <taxon>Euheterodonta</taxon>
        <taxon>Imparidentia</taxon>
        <taxon>Neoheterodontei</taxon>
        <taxon>Myida</taxon>
        <taxon>Dreissenoidea</taxon>
        <taxon>Dreissenidae</taxon>
        <taxon>Dreissena</taxon>
    </lineage>
</organism>
<accession>A0A9D4CQQ5</accession>
<protein>
    <submittedName>
        <fullName evidence="1">Uncharacterized protein</fullName>
    </submittedName>
</protein>
<reference evidence="1" key="2">
    <citation type="submission" date="2020-11" db="EMBL/GenBank/DDBJ databases">
        <authorList>
            <person name="McCartney M.A."/>
            <person name="Auch B."/>
            <person name="Kono T."/>
            <person name="Mallez S."/>
            <person name="Becker A."/>
            <person name="Gohl D.M."/>
            <person name="Silverstein K.A.T."/>
            <person name="Koren S."/>
            <person name="Bechman K.B."/>
            <person name="Herman A."/>
            <person name="Abrahante J.E."/>
            <person name="Garbe J."/>
        </authorList>
    </citation>
    <scope>NUCLEOTIDE SEQUENCE</scope>
    <source>
        <strain evidence="1">Duluth1</strain>
        <tissue evidence="1">Whole animal</tissue>
    </source>
</reference>
<gene>
    <name evidence="1" type="ORF">DPMN_054453</name>
</gene>
<sequence length="135" mass="15778">MVALSVCARLGVHFFSQIIQYAINYQFRAFYKELHTGWNQPICDNYIAFTASEYPAVSEYRSSSVKKTFTHEVLNYVADVAAEYFGELKKLIALMKFHYNICLSKLGWIMGFIRRQSRWTMLSMNRQHLDGETVL</sequence>
<dbReference type="AlphaFoldDB" id="A0A9D4CQQ5"/>